<gene>
    <name evidence="5" type="ORF">S03H2_11330</name>
</gene>
<dbReference type="SUPFAM" id="SSF56801">
    <property type="entry name" value="Acetyl-CoA synthetase-like"/>
    <property type="match status" value="1"/>
</dbReference>
<comment type="similarity">
    <text evidence="1">Belongs to the ATP-dependent AMP-binding enzyme family.</text>
</comment>
<proteinExistence type="inferred from homology"/>
<dbReference type="Gene3D" id="3.40.50.12780">
    <property type="entry name" value="N-terminal domain of ligase-like"/>
    <property type="match status" value="1"/>
</dbReference>
<dbReference type="InterPro" id="IPR000873">
    <property type="entry name" value="AMP-dep_synth/lig_dom"/>
</dbReference>
<name>X1H7S9_9ZZZZ</name>
<dbReference type="Pfam" id="PF00501">
    <property type="entry name" value="AMP-binding"/>
    <property type="match status" value="1"/>
</dbReference>
<evidence type="ECO:0000313" key="5">
    <source>
        <dbReference type="EMBL" id="GAH41363.1"/>
    </source>
</evidence>
<comment type="caution">
    <text evidence="5">The sequence shown here is derived from an EMBL/GenBank/DDBJ whole genome shotgun (WGS) entry which is preliminary data.</text>
</comment>
<evidence type="ECO:0000259" key="3">
    <source>
        <dbReference type="Pfam" id="PF00501"/>
    </source>
</evidence>
<evidence type="ECO:0000256" key="2">
    <source>
        <dbReference type="ARBA" id="ARBA00022598"/>
    </source>
</evidence>
<keyword evidence="2" id="KW-0436">Ligase</keyword>
<dbReference type="Pfam" id="PF13193">
    <property type="entry name" value="AMP-binding_C"/>
    <property type="match status" value="1"/>
</dbReference>
<dbReference type="Gene3D" id="3.30.300.30">
    <property type="match status" value="1"/>
</dbReference>
<dbReference type="InterPro" id="IPR042099">
    <property type="entry name" value="ANL_N_sf"/>
</dbReference>
<evidence type="ECO:0008006" key="6">
    <source>
        <dbReference type="Google" id="ProtNLM"/>
    </source>
</evidence>
<feature type="domain" description="AMP-dependent synthetase/ligase" evidence="3">
    <location>
        <begin position="2"/>
        <end position="219"/>
    </location>
</feature>
<dbReference type="InterPro" id="IPR020845">
    <property type="entry name" value="AMP-binding_CS"/>
</dbReference>
<sequence length="358" mass="40063">ILLYTAGTTGVPKGVMLSHNSFAVYVLENVTPADPELEERNILTVPLYHVAGIQAMMAAIYGGRTLVMERQFDAKEWMELVESEKANRAMMVPTMLKQLMDHPEFSEHDLSSLKVITYGAAPMPLEVIKRALDVFPGVSFINAFGQTETASTITTLGPEDHIISGTEEEREKKLKRLSSIGKPMSDVEMRIIDEDGRELPVGQVGEIVARGPRVMTGYWKDEEKTEKTIDKDGWIHTGDMGYMDEDGYFYLAGRAMDMIIRGGENISPEEVEAVLRTHPKVEEAAVIGIPDEEWGEQPRAIVVLKQGETATAEEIIEHCRANLSSFKRPRSVVFIDELPRNPMGKVLKRVLQERYGKV</sequence>
<reference evidence="5" key="1">
    <citation type="journal article" date="2014" name="Front. Microbiol.">
        <title>High frequency of phylogenetically diverse reductive dehalogenase-homologous genes in deep subseafloor sedimentary metagenomes.</title>
        <authorList>
            <person name="Kawai M."/>
            <person name="Futagami T."/>
            <person name="Toyoda A."/>
            <person name="Takaki Y."/>
            <person name="Nishi S."/>
            <person name="Hori S."/>
            <person name="Arai W."/>
            <person name="Tsubouchi T."/>
            <person name="Morono Y."/>
            <person name="Uchiyama I."/>
            <person name="Ito T."/>
            <person name="Fujiyama A."/>
            <person name="Inagaki F."/>
            <person name="Takami H."/>
        </authorList>
    </citation>
    <scope>NUCLEOTIDE SEQUENCE</scope>
    <source>
        <strain evidence="5">Expedition CK06-06</strain>
    </source>
</reference>
<dbReference type="AlphaFoldDB" id="X1H7S9"/>
<dbReference type="PANTHER" id="PTHR24096">
    <property type="entry name" value="LONG-CHAIN-FATTY-ACID--COA LIGASE"/>
    <property type="match status" value="1"/>
</dbReference>
<dbReference type="PROSITE" id="PS00455">
    <property type="entry name" value="AMP_BINDING"/>
    <property type="match status" value="1"/>
</dbReference>
<dbReference type="EMBL" id="BARU01005788">
    <property type="protein sequence ID" value="GAH41363.1"/>
    <property type="molecule type" value="Genomic_DNA"/>
</dbReference>
<dbReference type="GO" id="GO:0016405">
    <property type="term" value="F:CoA-ligase activity"/>
    <property type="evidence" value="ECO:0007669"/>
    <property type="project" value="TreeGrafter"/>
</dbReference>
<feature type="non-terminal residue" evidence="5">
    <location>
        <position position="1"/>
    </location>
</feature>
<dbReference type="InterPro" id="IPR045851">
    <property type="entry name" value="AMP-bd_C_sf"/>
</dbReference>
<organism evidence="5">
    <name type="scientific">marine sediment metagenome</name>
    <dbReference type="NCBI Taxonomy" id="412755"/>
    <lineage>
        <taxon>unclassified sequences</taxon>
        <taxon>metagenomes</taxon>
        <taxon>ecological metagenomes</taxon>
    </lineage>
</organism>
<protein>
    <recommendedName>
        <fullName evidence="6">AMP-dependent synthetase/ligase domain-containing protein</fullName>
    </recommendedName>
</protein>
<evidence type="ECO:0000256" key="1">
    <source>
        <dbReference type="ARBA" id="ARBA00006432"/>
    </source>
</evidence>
<evidence type="ECO:0000259" key="4">
    <source>
        <dbReference type="Pfam" id="PF13193"/>
    </source>
</evidence>
<dbReference type="InterPro" id="IPR025110">
    <property type="entry name" value="AMP-bd_C"/>
</dbReference>
<feature type="domain" description="AMP-binding enzyme C-terminal" evidence="4">
    <location>
        <begin position="270"/>
        <end position="345"/>
    </location>
</feature>
<dbReference type="FunFam" id="3.30.300.30:FF:000008">
    <property type="entry name" value="2,3-dihydroxybenzoate-AMP ligase"/>
    <property type="match status" value="1"/>
</dbReference>
<accession>X1H7S9</accession>